<organism evidence="2 3">
    <name type="scientific">Deinococcus sedimenti</name>
    <dbReference type="NCBI Taxonomy" id="1867090"/>
    <lineage>
        <taxon>Bacteria</taxon>
        <taxon>Thermotogati</taxon>
        <taxon>Deinococcota</taxon>
        <taxon>Deinococci</taxon>
        <taxon>Deinococcales</taxon>
        <taxon>Deinococcaceae</taxon>
        <taxon>Deinococcus</taxon>
    </lineage>
</organism>
<evidence type="ECO:0000313" key="2">
    <source>
        <dbReference type="EMBL" id="GGR91475.1"/>
    </source>
</evidence>
<evidence type="ECO:0000256" key="1">
    <source>
        <dbReference type="SAM" id="MobiDB-lite"/>
    </source>
</evidence>
<dbReference type="EMBL" id="BMQN01000002">
    <property type="protein sequence ID" value="GGR91475.1"/>
    <property type="molecule type" value="Genomic_DNA"/>
</dbReference>
<feature type="region of interest" description="Disordered" evidence="1">
    <location>
        <begin position="64"/>
        <end position="83"/>
    </location>
</feature>
<protein>
    <recommendedName>
        <fullName evidence="4">Secreted protein</fullName>
    </recommendedName>
</protein>
<evidence type="ECO:0000313" key="3">
    <source>
        <dbReference type="Proteomes" id="UP000644548"/>
    </source>
</evidence>
<comment type="caution">
    <text evidence="2">The sequence shown here is derived from an EMBL/GenBank/DDBJ whole genome shotgun (WGS) entry which is preliminary data.</text>
</comment>
<evidence type="ECO:0008006" key="4">
    <source>
        <dbReference type="Google" id="ProtNLM"/>
    </source>
</evidence>
<name>A0ABQ2S3N0_9DEIO</name>
<gene>
    <name evidence="2" type="ORF">GCM10008960_18130</name>
</gene>
<proteinExistence type="predicted"/>
<sequence length="83" mass="8907">MKKRTLVVAATATLSSAVADRDRTVRERAVGARWVIGTLLSRVWAGMWAVCAAGRDRAVITRRAPQSGLREPSARRASATMAG</sequence>
<dbReference type="Proteomes" id="UP000644548">
    <property type="component" value="Unassembled WGS sequence"/>
</dbReference>
<keyword evidence="3" id="KW-1185">Reference proteome</keyword>
<accession>A0ABQ2S3N0</accession>
<reference evidence="3" key="1">
    <citation type="journal article" date="2019" name="Int. J. Syst. Evol. Microbiol.">
        <title>The Global Catalogue of Microorganisms (GCM) 10K type strain sequencing project: providing services to taxonomists for standard genome sequencing and annotation.</title>
        <authorList>
            <consortium name="The Broad Institute Genomics Platform"/>
            <consortium name="The Broad Institute Genome Sequencing Center for Infectious Disease"/>
            <person name="Wu L."/>
            <person name="Ma J."/>
        </authorList>
    </citation>
    <scope>NUCLEOTIDE SEQUENCE [LARGE SCALE GENOMIC DNA]</scope>
    <source>
        <strain evidence="3">JCM 31405</strain>
    </source>
</reference>